<protein>
    <recommendedName>
        <fullName evidence="1">DUF5641 domain-containing protein</fullName>
    </recommendedName>
</protein>
<gene>
    <name evidence="2" type="ORF">RF55_10016</name>
    <name evidence="3" type="ORF">RF55_10020</name>
</gene>
<dbReference type="InterPro" id="IPR040676">
    <property type="entry name" value="DUF5641"/>
</dbReference>
<dbReference type="STRING" id="67767.A0A0J7KJ18"/>
<keyword evidence="4" id="KW-1185">Reference proteome</keyword>
<sequence>MFTAHSKESCIISKELAKNRVQWRFNPPSAPHFGGLWETAVKSTKHHLRRVIGVATLAYKEMATLLTQIEACLNSRPLSALSDDPEDISALTPGHFLIGSSLVALPEPTLQDLPSNRLSRWQHIQQMRDHFWNRWAQEYVQSLIRRPKWQHQTTEFQPGRLCLLLQESTPPSRWPLARILAIHPGRDGLVRVVTVKTINSEFLRLISKLILLPVPAAETEN</sequence>
<dbReference type="PANTHER" id="PTHR47331">
    <property type="entry name" value="PHD-TYPE DOMAIN-CONTAINING PROTEIN"/>
    <property type="match status" value="1"/>
</dbReference>
<reference evidence="2 4" key="1">
    <citation type="submission" date="2015-04" db="EMBL/GenBank/DDBJ databases">
        <title>Lasius niger genome sequencing.</title>
        <authorList>
            <person name="Konorov E.A."/>
            <person name="Nikitin M.A."/>
            <person name="Kirill M.V."/>
            <person name="Chang P."/>
        </authorList>
    </citation>
    <scope>NUCLEOTIDE SEQUENCE [LARGE SCALE GENOMIC DNA]</scope>
    <source>
        <tissue evidence="2">Whole</tissue>
    </source>
</reference>
<proteinExistence type="predicted"/>
<dbReference type="OrthoDB" id="6432478at2759"/>
<dbReference type="InterPro" id="IPR036397">
    <property type="entry name" value="RNaseH_sf"/>
</dbReference>
<evidence type="ECO:0000313" key="2">
    <source>
        <dbReference type="EMBL" id="KMQ90244.1"/>
    </source>
</evidence>
<dbReference type="Gene3D" id="3.30.420.10">
    <property type="entry name" value="Ribonuclease H-like superfamily/Ribonuclease H"/>
    <property type="match status" value="1"/>
</dbReference>
<accession>A0A0J7KJ18</accession>
<dbReference type="Proteomes" id="UP000036403">
    <property type="component" value="Unassembled WGS sequence"/>
</dbReference>
<dbReference type="PANTHER" id="PTHR47331:SF1">
    <property type="entry name" value="GAG-LIKE PROTEIN"/>
    <property type="match status" value="1"/>
</dbReference>
<evidence type="ECO:0000313" key="3">
    <source>
        <dbReference type="EMBL" id="KMQ90248.1"/>
    </source>
</evidence>
<comment type="caution">
    <text evidence="2">The sequence shown here is derived from an EMBL/GenBank/DDBJ whole genome shotgun (WGS) entry which is preliminary data.</text>
</comment>
<name>A0A0J7KJ18_LASNI</name>
<dbReference type="Pfam" id="PF18701">
    <property type="entry name" value="DUF5641"/>
    <property type="match status" value="1"/>
</dbReference>
<dbReference type="EMBL" id="LBMM01006870">
    <property type="protein sequence ID" value="KMQ90248.1"/>
    <property type="molecule type" value="Genomic_DNA"/>
</dbReference>
<evidence type="ECO:0000313" key="4">
    <source>
        <dbReference type="Proteomes" id="UP000036403"/>
    </source>
</evidence>
<dbReference type="GO" id="GO:0003676">
    <property type="term" value="F:nucleic acid binding"/>
    <property type="evidence" value="ECO:0007669"/>
    <property type="project" value="InterPro"/>
</dbReference>
<dbReference type="PaxDb" id="67767-A0A0J7KJ18"/>
<dbReference type="AlphaFoldDB" id="A0A0J7KJ18"/>
<feature type="domain" description="DUF5641" evidence="1">
    <location>
        <begin position="119"/>
        <end position="212"/>
    </location>
</feature>
<evidence type="ECO:0000259" key="1">
    <source>
        <dbReference type="Pfam" id="PF18701"/>
    </source>
</evidence>
<dbReference type="EMBL" id="LBMM01006870">
    <property type="protein sequence ID" value="KMQ90244.1"/>
    <property type="molecule type" value="Genomic_DNA"/>
</dbReference>
<organism evidence="2 4">
    <name type="scientific">Lasius niger</name>
    <name type="common">Black garden ant</name>
    <dbReference type="NCBI Taxonomy" id="67767"/>
    <lineage>
        <taxon>Eukaryota</taxon>
        <taxon>Metazoa</taxon>
        <taxon>Ecdysozoa</taxon>
        <taxon>Arthropoda</taxon>
        <taxon>Hexapoda</taxon>
        <taxon>Insecta</taxon>
        <taxon>Pterygota</taxon>
        <taxon>Neoptera</taxon>
        <taxon>Endopterygota</taxon>
        <taxon>Hymenoptera</taxon>
        <taxon>Apocrita</taxon>
        <taxon>Aculeata</taxon>
        <taxon>Formicoidea</taxon>
        <taxon>Formicidae</taxon>
        <taxon>Formicinae</taxon>
        <taxon>Lasius</taxon>
        <taxon>Lasius</taxon>
    </lineage>
</organism>